<evidence type="ECO:0000313" key="3">
    <source>
        <dbReference type="Proteomes" id="UP001054837"/>
    </source>
</evidence>
<feature type="compositionally biased region" description="Basic and acidic residues" evidence="1">
    <location>
        <begin position="45"/>
        <end position="59"/>
    </location>
</feature>
<dbReference type="Proteomes" id="UP001054837">
    <property type="component" value="Unassembled WGS sequence"/>
</dbReference>
<dbReference type="AlphaFoldDB" id="A0AAV4QJE5"/>
<accession>A0AAV4QJE5</accession>
<organism evidence="2 3">
    <name type="scientific">Caerostris darwini</name>
    <dbReference type="NCBI Taxonomy" id="1538125"/>
    <lineage>
        <taxon>Eukaryota</taxon>
        <taxon>Metazoa</taxon>
        <taxon>Ecdysozoa</taxon>
        <taxon>Arthropoda</taxon>
        <taxon>Chelicerata</taxon>
        <taxon>Arachnida</taxon>
        <taxon>Araneae</taxon>
        <taxon>Araneomorphae</taxon>
        <taxon>Entelegynae</taxon>
        <taxon>Araneoidea</taxon>
        <taxon>Araneidae</taxon>
        <taxon>Caerostris</taxon>
    </lineage>
</organism>
<name>A0AAV4QJE5_9ARAC</name>
<proteinExistence type="predicted"/>
<feature type="region of interest" description="Disordered" evidence="1">
    <location>
        <begin position="44"/>
        <end position="72"/>
    </location>
</feature>
<comment type="caution">
    <text evidence="2">The sequence shown here is derived from an EMBL/GenBank/DDBJ whole genome shotgun (WGS) entry which is preliminary data.</text>
</comment>
<dbReference type="EMBL" id="BPLQ01004635">
    <property type="protein sequence ID" value="GIY09439.1"/>
    <property type="molecule type" value="Genomic_DNA"/>
</dbReference>
<protein>
    <submittedName>
        <fullName evidence="2">Uncharacterized protein</fullName>
    </submittedName>
</protein>
<sequence length="97" mass="11627">MGKLTEIHELIEEQYKELVTIKLSRDWEHVFMILKPNTLRRRDRRMIDDRESPIAQREKKEKRRRLSQSTSGIPVSKVFHAITPITEIETAEHYQDV</sequence>
<reference evidence="2 3" key="1">
    <citation type="submission" date="2021-06" db="EMBL/GenBank/DDBJ databases">
        <title>Caerostris darwini draft genome.</title>
        <authorList>
            <person name="Kono N."/>
            <person name="Arakawa K."/>
        </authorList>
    </citation>
    <scope>NUCLEOTIDE SEQUENCE [LARGE SCALE GENOMIC DNA]</scope>
</reference>
<evidence type="ECO:0000313" key="2">
    <source>
        <dbReference type="EMBL" id="GIY09439.1"/>
    </source>
</evidence>
<evidence type="ECO:0000256" key="1">
    <source>
        <dbReference type="SAM" id="MobiDB-lite"/>
    </source>
</evidence>
<gene>
    <name evidence="2" type="ORF">CDAR_605931</name>
</gene>
<keyword evidence="3" id="KW-1185">Reference proteome</keyword>